<evidence type="ECO:0000313" key="2">
    <source>
        <dbReference type="EMBL" id="TFY53679.1"/>
    </source>
</evidence>
<dbReference type="AlphaFoldDB" id="A0A4Y9XYM8"/>
<dbReference type="InterPro" id="IPR056924">
    <property type="entry name" value="SH3_Tf2-1"/>
</dbReference>
<dbReference type="InterPro" id="IPR000953">
    <property type="entry name" value="Chromo/chromo_shadow_dom"/>
</dbReference>
<sequence>MKYDGPFEVIRKVSSVAYQIRLPASYGIHPVINIAHLESYNASPPEFGNRPHRNLSRADFEALPEYEVERILAERSKPTRNGRSRKEFKVRWIGYDASYDEWLTAKDLTNAPFIMKEWQQSKRKKQVTARLAEVCIV</sequence>
<accession>A0A4Y9XYM8</accession>
<evidence type="ECO:0000313" key="3">
    <source>
        <dbReference type="Proteomes" id="UP000298390"/>
    </source>
</evidence>
<dbReference type="GO" id="GO:0006338">
    <property type="term" value="P:chromatin remodeling"/>
    <property type="evidence" value="ECO:0007669"/>
    <property type="project" value="UniProtKB-ARBA"/>
</dbReference>
<reference evidence="2 3" key="1">
    <citation type="submission" date="2019-01" db="EMBL/GenBank/DDBJ databases">
        <title>Genome sequencing of the rare red list fungi Fomitopsis rosea.</title>
        <authorList>
            <person name="Buettner E."/>
            <person name="Kellner H."/>
        </authorList>
    </citation>
    <scope>NUCLEOTIDE SEQUENCE [LARGE SCALE GENOMIC DNA]</scope>
    <source>
        <strain evidence="2 3">DSM 105464</strain>
    </source>
</reference>
<evidence type="ECO:0000259" key="1">
    <source>
        <dbReference type="PROSITE" id="PS50013"/>
    </source>
</evidence>
<dbReference type="Gene3D" id="2.40.50.40">
    <property type="match status" value="1"/>
</dbReference>
<dbReference type="Pfam" id="PF00385">
    <property type="entry name" value="Chromo"/>
    <property type="match status" value="1"/>
</dbReference>
<dbReference type="SUPFAM" id="SSF54160">
    <property type="entry name" value="Chromo domain-like"/>
    <property type="match status" value="1"/>
</dbReference>
<organism evidence="2 3">
    <name type="scientific">Rhodofomes roseus</name>
    <dbReference type="NCBI Taxonomy" id="34475"/>
    <lineage>
        <taxon>Eukaryota</taxon>
        <taxon>Fungi</taxon>
        <taxon>Dikarya</taxon>
        <taxon>Basidiomycota</taxon>
        <taxon>Agaricomycotina</taxon>
        <taxon>Agaricomycetes</taxon>
        <taxon>Polyporales</taxon>
        <taxon>Rhodofomes</taxon>
    </lineage>
</organism>
<feature type="domain" description="Chromo" evidence="1">
    <location>
        <begin position="66"/>
        <end position="130"/>
    </location>
</feature>
<dbReference type="EMBL" id="SEKV01000790">
    <property type="protein sequence ID" value="TFY53679.1"/>
    <property type="molecule type" value="Genomic_DNA"/>
</dbReference>
<dbReference type="PROSITE" id="PS50013">
    <property type="entry name" value="CHROMO_2"/>
    <property type="match status" value="1"/>
</dbReference>
<dbReference type="InterPro" id="IPR023780">
    <property type="entry name" value="Chromo_domain"/>
</dbReference>
<dbReference type="Proteomes" id="UP000298390">
    <property type="component" value="Unassembled WGS sequence"/>
</dbReference>
<dbReference type="InterPro" id="IPR016197">
    <property type="entry name" value="Chromo-like_dom_sf"/>
</dbReference>
<protein>
    <recommendedName>
        <fullName evidence="1">Chromo domain-containing protein</fullName>
    </recommendedName>
</protein>
<comment type="caution">
    <text evidence="2">The sequence shown here is derived from an EMBL/GenBank/DDBJ whole genome shotgun (WGS) entry which is preliminary data.</text>
</comment>
<proteinExistence type="predicted"/>
<dbReference type="Pfam" id="PF24626">
    <property type="entry name" value="SH3_Tf2-1"/>
    <property type="match status" value="1"/>
</dbReference>
<gene>
    <name evidence="2" type="ORF">EVJ58_g9318</name>
</gene>
<name>A0A4Y9XYM8_9APHY</name>
<dbReference type="SMART" id="SM00298">
    <property type="entry name" value="CHROMO"/>
    <property type="match status" value="1"/>
</dbReference>